<feature type="transmembrane region" description="Helical" evidence="1">
    <location>
        <begin position="38"/>
        <end position="67"/>
    </location>
</feature>
<reference evidence="3" key="1">
    <citation type="journal article" date="2019" name="Int. J. Syst. Evol. Microbiol.">
        <title>The Global Catalogue of Microorganisms (GCM) 10K type strain sequencing project: providing services to taxonomists for standard genome sequencing and annotation.</title>
        <authorList>
            <consortium name="The Broad Institute Genomics Platform"/>
            <consortium name="The Broad Institute Genome Sequencing Center for Infectious Disease"/>
            <person name="Wu L."/>
            <person name="Ma J."/>
        </authorList>
    </citation>
    <scope>NUCLEOTIDE SEQUENCE [LARGE SCALE GENOMIC DNA]</scope>
    <source>
        <strain evidence="3">KCTC 52416</strain>
    </source>
</reference>
<feature type="transmembrane region" description="Helical" evidence="1">
    <location>
        <begin position="223"/>
        <end position="245"/>
    </location>
</feature>
<dbReference type="Pfam" id="PF11750">
    <property type="entry name" value="DUF3307"/>
    <property type="match status" value="1"/>
</dbReference>
<dbReference type="InterPro" id="IPR021737">
    <property type="entry name" value="Phage_phiKZ_Orf197"/>
</dbReference>
<sequence length="250" mass="28498">MTLFLKLLLAHILGDFCFQPDNWVADKRLHRYKSSRLYIHIAVHAAVLAVLLSFDIAYWAGFLLILSTHYLIDLAKLYVENSKHAVRYFLLDQALHITVLIGVTHHYAPFDAAFAVSISASHWLLITALALAIFVPAVLIKMLIAQWRPQTEETDQAKRDSLFRKDEESLIRAGRFIGILERLFVFIFVIIDHWEAVGFLLAAKSIFRFGDLRQGKDRKLTEYVLIGTLLSFGSAILIGLGYLHFTSLLK</sequence>
<feature type="transmembrane region" description="Helical" evidence="1">
    <location>
        <begin position="120"/>
        <end position="140"/>
    </location>
</feature>
<evidence type="ECO:0000256" key="1">
    <source>
        <dbReference type="SAM" id="Phobius"/>
    </source>
</evidence>
<comment type="caution">
    <text evidence="2">The sequence shown here is derived from an EMBL/GenBank/DDBJ whole genome shotgun (WGS) entry which is preliminary data.</text>
</comment>
<name>A0ABV7JIM5_9SPHI</name>
<keyword evidence="3" id="KW-1185">Reference proteome</keyword>
<feature type="transmembrane region" description="Helical" evidence="1">
    <location>
        <begin position="183"/>
        <end position="203"/>
    </location>
</feature>
<gene>
    <name evidence="2" type="ORF">ACFOET_09675</name>
</gene>
<protein>
    <submittedName>
        <fullName evidence="2">DUF3307 domain-containing protein</fullName>
    </submittedName>
</protein>
<accession>A0ABV7JIM5</accession>
<evidence type="ECO:0000313" key="3">
    <source>
        <dbReference type="Proteomes" id="UP001595526"/>
    </source>
</evidence>
<feature type="transmembrane region" description="Helical" evidence="1">
    <location>
        <begin position="88"/>
        <end position="108"/>
    </location>
</feature>
<keyword evidence="1" id="KW-0472">Membrane</keyword>
<dbReference type="RefSeq" id="WP_379021994.1">
    <property type="nucleotide sequence ID" value="NZ_JBHRTA010000030.1"/>
</dbReference>
<organism evidence="2 3">
    <name type="scientific">Parapedobacter deserti</name>
    <dbReference type="NCBI Taxonomy" id="1912957"/>
    <lineage>
        <taxon>Bacteria</taxon>
        <taxon>Pseudomonadati</taxon>
        <taxon>Bacteroidota</taxon>
        <taxon>Sphingobacteriia</taxon>
        <taxon>Sphingobacteriales</taxon>
        <taxon>Sphingobacteriaceae</taxon>
        <taxon>Parapedobacter</taxon>
    </lineage>
</organism>
<evidence type="ECO:0000313" key="2">
    <source>
        <dbReference type="EMBL" id="MFC3197881.1"/>
    </source>
</evidence>
<dbReference type="Proteomes" id="UP001595526">
    <property type="component" value="Unassembled WGS sequence"/>
</dbReference>
<proteinExistence type="predicted"/>
<keyword evidence="1" id="KW-0812">Transmembrane</keyword>
<dbReference type="EMBL" id="JBHRTA010000030">
    <property type="protein sequence ID" value="MFC3197881.1"/>
    <property type="molecule type" value="Genomic_DNA"/>
</dbReference>
<keyword evidence="1" id="KW-1133">Transmembrane helix</keyword>